<keyword evidence="1" id="KW-0732">Signal</keyword>
<dbReference type="GO" id="GO:0016787">
    <property type="term" value="F:hydrolase activity"/>
    <property type="evidence" value="ECO:0007669"/>
    <property type="project" value="UniProtKB-KW"/>
</dbReference>
<dbReference type="AlphaFoldDB" id="A0A1H7XZK3"/>
<protein>
    <recommendedName>
        <fullName evidence="5">Alpha-L-rhamnosidase</fullName>
    </recommendedName>
</protein>
<name>A0A1H7XZK3_OLID1</name>
<dbReference type="PANTHER" id="PTHR43817">
    <property type="entry name" value="GLYCOSYL HYDROLASE"/>
    <property type="match status" value="1"/>
</dbReference>
<dbReference type="InterPro" id="IPR008979">
    <property type="entry name" value="Galactose-bd-like_sf"/>
</dbReference>
<reference evidence="4" key="1">
    <citation type="submission" date="2016-10" db="EMBL/GenBank/DDBJ databases">
        <authorList>
            <person name="Varghese N."/>
            <person name="Submissions S."/>
        </authorList>
    </citation>
    <scope>NUCLEOTIDE SEQUENCE [LARGE SCALE GENOMIC DNA]</scope>
    <source>
        <strain evidence="4">DSM 18733</strain>
    </source>
</reference>
<sequence length="967" mass="108459">MTIMIEKIKIGVVLIAVFTMGSCQINEEPDKPHVELVEESFKTPSSQYGISCFWWWLNGNVTEASITNDLEAMKEKGFNGALIFDAGGQNQQGNGDVPEGPMFGSAEWQLLFQHAVKEANRLGLKLGLSIQSGWNLGGPDVQPQEASKLLTWSEITVSDDHTSAIKLPIPKHRNDFYQDIAVLAIPFRSADADLASVSDLNSKIAAQEAAFSATDMRPAFLKDKNKEDGRAHASSKEVIDLTDKLNDKGELEWTVPAGKWTIMRFGYTTNGAHVSTASGGWNGLVIDYMSKQHFLHYWNRHVRPLLLSIDTLAGTTLNYLHTDSWELGGANWTESLRDEFRNRRNYDLLSFLPVVAGKIINSREESNRFLADFRKTISDCIADNHYGFFAQKAHEFGMGIHPESGGPHAGPFDGLKNFGRSDLIMSEFWSPSGHRPTPERRFFVKQAASAAHIYGKKLVAAEGFTTIGHHWDDVIWKDMKPSFDHEVCAGLNKTYLHTFTNSPKEMGLPGQEYFAGTHFNPNITWWKFANVFFDYMARVQYMMQDGQFVADVLYYYGDHVPNIATLKASDPAGALPDFDYDVINEERLLQLETTKGCVQLPQGSRYRVLVLPDHAILSVDALKKIKLLVQNGATVIGPKTQKTMSLMAYPASETEVSQIAETLWGNTTAARGNKKVGKGRVVWGYTASEWLMQDGISPDCHFVDNNDSLNFDYIHHNRNGKDDYYFLSNQNGQDVETDVAFRITEKLPEFWNPETGEIMEAKAFKQENGMTTIPITFKPYGSWFVVFRKNIPANQQGTRAMNFEHYENVDTLSGAWEVAFKSAFGESAEVTFPQLTSWTEHTDRNIKYYSGSALYKKSFTLKDASSQLLYLDLGKVADVGIAKVSLNGKELAVLWSPPYRLKLSGAKIGLNTLEVEVINSWRNRLIGDKGLPKDQRRTQTNIAVRDDWKLITSGLIGPVTLQRAQSQ</sequence>
<dbReference type="NCBIfam" id="NF045579">
    <property type="entry name" value="rhamnoside_JR"/>
    <property type="match status" value="1"/>
</dbReference>
<dbReference type="Pfam" id="PF17132">
    <property type="entry name" value="Glyco_hydro_106"/>
    <property type="match status" value="1"/>
</dbReference>
<organism evidence="3 4">
    <name type="scientific">Olivibacter domesticus</name>
    <name type="common">Pseudosphingobacterium domesticum</name>
    <dbReference type="NCBI Taxonomy" id="407022"/>
    <lineage>
        <taxon>Bacteria</taxon>
        <taxon>Pseudomonadati</taxon>
        <taxon>Bacteroidota</taxon>
        <taxon>Sphingobacteriia</taxon>
        <taxon>Sphingobacteriales</taxon>
        <taxon>Sphingobacteriaceae</taxon>
        <taxon>Olivibacter</taxon>
    </lineage>
</organism>
<dbReference type="CDD" id="cd03143">
    <property type="entry name" value="A4_beta-galactosidase_middle_domain"/>
    <property type="match status" value="1"/>
</dbReference>
<evidence type="ECO:0000256" key="2">
    <source>
        <dbReference type="ARBA" id="ARBA00022801"/>
    </source>
</evidence>
<proteinExistence type="predicted"/>
<dbReference type="Gene3D" id="2.60.120.260">
    <property type="entry name" value="Galactose-binding domain-like"/>
    <property type="match status" value="1"/>
</dbReference>
<dbReference type="PANTHER" id="PTHR43817:SF1">
    <property type="entry name" value="HYDROLASE, FAMILY 43, PUTATIVE (AFU_ORTHOLOGUE AFUA_3G01660)-RELATED"/>
    <property type="match status" value="1"/>
</dbReference>
<evidence type="ECO:0008006" key="5">
    <source>
        <dbReference type="Google" id="ProtNLM"/>
    </source>
</evidence>
<dbReference type="SUPFAM" id="SSF49785">
    <property type="entry name" value="Galactose-binding domain-like"/>
    <property type="match status" value="1"/>
</dbReference>
<evidence type="ECO:0000313" key="3">
    <source>
        <dbReference type="EMBL" id="SEM38548.1"/>
    </source>
</evidence>
<dbReference type="Proteomes" id="UP000199421">
    <property type="component" value="Unassembled WGS sequence"/>
</dbReference>
<dbReference type="PROSITE" id="PS51257">
    <property type="entry name" value="PROKAR_LIPOPROTEIN"/>
    <property type="match status" value="1"/>
</dbReference>
<dbReference type="EMBL" id="FOAF01000011">
    <property type="protein sequence ID" value="SEM38548.1"/>
    <property type="molecule type" value="Genomic_DNA"/>
</dbReference>
<keyword evidence="2" id="KW-0378">Hydrolase</keyword>
<accession>A0A1H7XZK3</accession>
<gene>
    <name evidence="3" type="ORF">SAMN05661044_05048</name>
</gene>
<dbReference type="STRING" id="407022.SAMN05661044_05048"/>
<keyword evidence="4" id="KW-1185">Reference proteome</keyword>
<evidence type="ECO:0000256" key="1">
    <source>
        <dbReference type="ARBA" id="ARBA00022729"/>
    </source>
</evidence>
<evidence type="ECO:0000313" key="4">
    <source>
        <dbReference type="Proteomes" id="UP000199421"/>
    </source>
</evidence>